<dbReference type="RefSeq" id="WP_173065477.1">
    <property type="nucleotide sequence ID" value="NZ_AP022853.1"/>
</dbReference>
<dbReference type="EMBL" id="AP022853">
    <property type="protein sequence ID" value="BCB27580.1"/>
    <property type="molecule type" value="Genomic_DNA"/>
</dbReference>
<dbReference type="PANTHER" id="PTHR33525:SF6">
    <property type="entry name" value="HDOD DOMAIN-CONTAINING PROTEIN"/>
    <property type="match status" value="1"/>
</dbReference>
<dbReference type="InterPro" id="IPR052340">
    <property type="entry name" value="RNase_Y/CdgJ"/>
</dbReference>
<evidence type="ECO:0000313" key="3">
    <source>
        <dbReference type="Proteomes" id="UP000502260"/>
    </source>
</evidence>
<dbReference type="PROSITE" id="PS51833">
    <property type="entry name" value="HDOD"/>
    <property type="match status" value="1"/>
</dbReference>
<feature type="domain" description="HDOD" evidence="1">
    <location>
        <begin position="26"/>
        <end position="218"/>
    </location>
</feature>
<keyword evidence="3" id="KW-1185">Reference proteome</keyword>
<reference evidence="3" key="1">
    <citation type="submission" date="2020-03" db="EMBL/GenBank/DDBJ databases">
        <title>Complete genome sequence of sulfur-oxidizing bacterium skT11.</title>
        <authorList>
            <person name="Kanda M."/>
            <person name="Kojima H."/>
            <person name="Fukui M."/>
        </authorList>
    </citation>
    <scope>NUCLEOTIDE SEQUENCE [LARGE SCALE GENOMIC DNA]</scope>
    <source>
        <strain evidence="3">skT11</strain>
    </source>
</reference>
<accession>A0A6F8VE12</accession>
<dbReference type="Pfam" id="PF08668">
    <property type="entry name" value="HDOD"/>
    <property type="match status" value="1"/>
</dbReference>
<dbReference type="Gene3D" id="1.10.3210.10">
    <property type="entry name" value="Hypothetical protein af1432"/>
    <property type="match status" value="1"/>
</dbReference>
<protein>
    <submittedName>
        <fullName evidence="2">HDOD domain-containing protein</fullName>
    </submittedName>
</protein>
<proteinExistence type="predicted"/>
<dbReference type="KEGG" id="slac:SKTS_24660"/>
<dbReference type="SUPFAM" id="SSF109604">
    <property type="entry name" value="HD-domain/PDEase-like"/>
    <property type="match status" value="1"/>
</dbReference>
<dbReference type="InterPro" id="IPR013976">
    <property type="entry name" value="HDOD"/>
</dbReference>
<evidence type="ECO:0000259" key="1">
    <source>
        <dbReference type="PROSITE" id="PS51833"/>
    </source>
</evidence>
<evidence type="ECO:0000313" key="2">
    <source>
        <dbReference type="EMBL" id="BCB27580.1"/>
    </source>
</evidence>
<gene>
    <name evidence="2" type="ORF">SKTS_24660</name>
</gene>
<dbReference type="Proteomes" id="UP000502260">
    <property type="component" value="Chromosome"/>
</dbReference>
<organism evidence="2 3">
    <name type="scientific">Sulfurimicrobium lacus</name>
    <dbReference type="NCBI Taxonomy" id="2715678"/>
    <lineage>
        <taxon>Bacteria</taxon>
        <taxon>Pseudomonadati</taxon>
        <taxon>Pseudomonadota</taxon>
        <taxon>Betaproteobacteria</taxon>
        <taxon>Nitrosomonadales</taxon>
        <taxon>Sulfuricellaceae</taxon>
        <taxon>Sulfurimicrobium</taxon>
    </lineage>
</organism>
<name>A0A6F8VE12_9PROT</name>
<sequence length="292" mass="31673">MSSKTTSTTLELSQQDMDKVFSTIDIPACPSMVTEVLAEAQKDDPDMNRLAKVISSDVGMAAIAIKLANSPLFRTGVPASNVSKALARLGTRNIVSLVMAIALRNSMSGLPAPLVEKFWSRASAVATAAGMIGRRQHGMAPDAAYTFALFHDAAIPLMMRRFPNYAEVVDASRQRGLLLIDAEAEFFPCTHPIIGSLLVRNWGLPSVLGMAIRFHHEEDLYDLPEETLPAAALSLIAVTHIAEHLANEMLGEEDLEVGSVHYERALAHFGIGELELADIREDLEIALNDAKN</sequence>
<dbReference type="PANTHER" id="PTHR33525">
    <property type="match status" value="1"/>
</dbReference>
<dbReference type="AlphaFoldDB" id="A0A6F8VE12"/>